<dbReference type="InterPro" id="IPR000792">
    <property type="entry name" value="Tscrpt_reg_LuxR_C"/>
</dbReference>
<dbReference type="Gene3D" id="1.25.40.10">
    <property type="entry name" value="Tetratricopeptide repeat domain"/>
    <property type="match status" value="1"/>
</dbReference>
<evidence type="ECO:0000256" key="2">
    <source>
        <dbReference type="ARBA" id="ARBA00023125"/>
    </source>
</evidence>
<dbReference type="InterPro" id="IPR036388">
    <property type="entry name" value="WH-like_DNA-bd_sf"/>
</dbReference>
<gene>
    <name evidence="5" type="ORF">ABEU20_003987</name>
</gene>
<keyword evidence="6" id="KW-1185">Reference proteome</keyword>
<dbReference type="InterPro" id="IPR011990">
    <property type="entry name" value="TPR-like_helical_dom_sf"/>
</dbReference>
<dbReference type="InterPro" id="IPR059106">
    <property type="entry name" value="WHD_MalT"/>
</dbReference>
<accession>A0ABW9FJL7</accession>
<dbReference type="PROSITE" id="PS50043">
    <property type="entry name" value="HTH_LUXR_2"/>
    <property type="match status" value="1"/>
</dbReference>
<dbReference type="Pfam" id="PF25873">
    <property type="entry name" value="WHD_MalT"/>
    <property type="match status" value="1"/>
</dbReference>
<evidence type="ECO:0000256" key="3">
    <source>
        <dbReference type="ARBA" id="ARBA00023163"/>
    </source>
</evidence>
<dbReference type="PRINTS" id="PR00038">
    <property type="entry name" value="HTHLUXR"/>
</dbReference>
<dbReference type="PANTHER" id="PTHR44688:SF16">
    <property type="entry name" value="DNA-BINDING TRANSCRIPTIONAL ACTIVATOR DEVR_DOSR"/>
    <property type="match status" value="1"/>
</dbReference>
<dbReference type="SMART" id="SM00421">
    <property type="entry name" value="HTH_LUXR"/>
    <property type="match status" value="1"/>
</dbReference>
<dbReference type="RefSeq" id="WP_420165860.1">
    <property type="nucleotide sequence ID" value="NZ_JBDLNV010000006.1"/>
</dbReference>
<dbReference type="Gene3D" id="1.10.10.10">
    <property type="entry name" value="Winged helix-like DNA-binding domain superfamily/Winged helix DNA-binding domain"/>
    <property type="match status" value="1"/>
</dbReference>
<feature type="domain" description="HTH luxR-type" evidence="4">
    <location>
        <begin position="746"/>
        <end position="811"/>
    </location>
</feature>
<dbReference type="InterPro" id="IPR016032">
    <property type="entry name" value="Sig_transdc_resp-reg_C-effctor"/>
</dbReference>
<keyword evidence="3" id="KW-0804">Transcription</keyword>
<keyword evidence="1" id="KW-0805">Transcription regulation</keyword>
<comment type="caution">
    <text evidence="5">The sequence shown here is derived from an EMBL/GenBank/DDBJ whole genome shotgun (WGS) entry which is preliminary data.</text>
</comment>
<proteinExistence type="predicted"/>
<sequence>MAAAKVLVCAPAGTGKTTLLDAWVANHEEAEAAPNTARLTLDAADNDAAQLQRRVRDALAGVESQSGPGVLVLDDVHSVSDAGALAQLTAVIESVPARITVVVAARRVPDLAWSKYASDGSLTFLGVEDIALERDSIAEILAAHRGRVSADDVDAVLDLTGGWAGAVCSAALFVGTGGDVRGAIDGLLGRPRQVSGYVVGETLSHLPADVLRFVLSTSVVERFTTELLEDLAGEYADLHLYECERLGVPVRREAVDGEVNYSWHPLVRAHARAVLRESDPELYRRLHAVAARSLARSGHTRAAFAQLAAVSEEHIVEEFVYRYGPAAVFDGLGDTVIAALGVRNGRLPCVRLLRALVALEANDPNGARAHLRAAGSSSTDRTSSPAAECLAAALGIEADLIGGRPIPGDAVDRVENCRSTGSIDSDCYILVQCAAAHMLSGRFARSERVLKEALALADVGGHPRLVLRCLARLAMLAAARGELVTMCSRAGHAVEYAVEHALVDRIDAAQCAAIACMCAYHRGEKLPDDSLLHGLMSNDAVHVRPDGTTESVTGTHAQVAFAVARARCLAQPKDEDVDAVGHAMLTVMGHSPHMNLTSNYVVTAVAVLVETGRSALVEDVVQRASETFGPNPDVQVARALVALDAGDTSTAERLLRPVLASKSPQSRILSVQAWVLAAVTESRSRRHSDAVVSIRRALTLAEAHLIVRPLMNFAADVAELLPAIRPGEGVSQQFLDHVRAKLADVSAGRNPGLTPTERLVLVKLQTGKKLKDISKEMHLSVNTVRTHARNLYRKLGVSSRNQAIEAAVRRGLLPP</sequence>
<name>A0ABW9FJL7_9NOCA</name>
<dbReference type="SMART" id="SM00382">
    <property type="entry name" value="AAA"/>
    <property type="match status" value="1"/>
</dbReference>
<dbReference type="SUPFAM" id="SSF46894">
    <property type="entry name" value="C-terminal effector domain of the bipartite response regulators"/>
    <property type="match status" value="1"/>
</dbReference>
<dbReference type="SUPFAM" id="SSF52540">
    <property type="entry name" value="P-loop containing nucleoside triphosphate hydrolases"/>
    <property type="match status" value="1"/>
</dbReference>
<dbReference type="EMBL" id="JBDLNV010000006">
    <property type="protein sequence ID" value="MFM1725373.1"/>
    <property type="molecule type" value="Genomic_DNA"/>
</dbReference>
<evidence type="ECO:0000256" key="1">
    <source>
        <dbReference type="ARBA" id="ARBA00023015"/>
    </source>
</evidence>
<evidence type="ECO:0000313" key="5">
    <source>
        <dbReference type="EMBL" id="MFM1725373.1"/>
    </source>
</evidence>
<dbReference type="Proteomes" id="UP001629745">
    <property type="component" value="Unassembled WGS sequence"/>
</dbReference>
<dbReference type="Pfam" id="PF00004">
    <property type="entry name" value="AAA"/>
    <property type="match status" value="1"/>
</dbReference>
<reference evidence="5 6" key="1">
    <citation type="submission" date="2023-11" db="EMBL/GenBank/DDBJ databases">
        <authorList>
            <person name="Val-Calvo J."/>
            <person name="Scortti M."/>
            <person name="Vazquez-Boland J."/>
        </authorList>
    </citation>
    <scope>NUCLEOTIDE SEQUENCE [LARGE SCALE GENOMIC DNA]</scope>
    <source>
        <strain evidence="5 6">PAM 2766</strain>
    </source>
</reference>
<keyword evidence="2" id="KW-0238">DNA-binding</keyword>
<evidence type="ECO:0000313" key="6">
    <source>
        <dbReference type="Proteomes" id="UP001629745"/>
    </source>
</evidence>
<dbReference type="Pfam" id="PF00196">
    <property type="entry name" value="GerE"/>
    <property type="match status" value="1"/>
</dbReference>
<dbReference type="PANTHER" id="PTHR44688">
    <property type="entry name" value="DNA-BINDING TRANSCRIPTIONAL ACTIVATOR DEVR_DOSR"/>
    <property type="match status" value="1"/>
</dbReference>
<protein>
    <submittedName>
        <fullName evidence="5">LuxR C-terminal-related transcriptional regulator</fullName>
    </submittedName>
</protein>
<organism evidence="5 6">
    <name type="scientific">Rhodococcus parequi</name>
    <dbReference type="NCBI Taxonomy" id="3137122"/>
    <lineage>
        <taxon>Bacteria</taxon>
        <taxon>Bacillati</taxon>
        <taxon>Actinomycetota</taxon>
        <taxon>Actinomycetes</taxon>
        <taxon>Mycobacteriales</taxon>
        <taxon>Nocardiaceae</taxon>
        <taxon>Rhodococcus</taxon>
    </lineage>
</organism>
<dbReference type="CDD" id="cd06170">
    <property type="entry name" value="LuxR_C_like"/>
    <property type="match status" value="1"/>
</dbReference>
<evidence type="ECO:0000259" key="4">
    <source>
        <dbReference type="PROSITE" id="PS50043"/>
    </source>
</evidence>
<dbReference type="Gene3D" id="3.40.50.300">
    <property type="entry name" value="P-loop containing nucleotide triphosphate hydrolases"/>
    <property type="match status" value="1"/>
</dbReference>
<dbReference type="InterPro" id="IPR003593">
    <property type="entry name" value="AAA+_ATPase"/>
</dbReference>
<dbReference type="InterPro" id="IPR003959">
    <property type="entry name" value="ATPase_AAA_core"/>
</dbReference>
<dbReference type="InterPro" id="IPR027417">
    <property type="entry name" value="P-loop_NTPase"/>
</dbReference>